<dbReference type="GO" id="GO:0004896">
    <property type="term" value="F:cytokine receptor activity"/>
    <property type="evidence" value="ECO:0007669"/>
    <property type="project" value="TreeGrafter"/>
</dbReference>
<evidence type="ECO:0000313" key="8">
    <source>
        <dbReference type="Proteomes" id="UP000230423"/>
    </source>
</evidence>
<keyword evidence="2" id="KW-0677">Repeat</keyword>
<dbReference type="GO" id="GO:0019955">
    <property type="term" value="F:cytokine binding"/>
    <property type="evidence" value="ECO:0007669"/>
    <property type="project" value="TreeGrafter"/>
</dbReference>
<dbReference type="Gene3D" id="2.60.40.10">
    <property type="entry name" value="Immunoglobulins"/>
    <property type="match status" value="2"/>
</dbReference>
<dbReference type="InterPro" id="IPR013783">
    <property type="entry name" value="Ig-like_fold"/>
</dbReference>
<gene>
    <name evidence="7" type="ORF">TELCIR_25429</name>
</gene>
<dbReference type="GO" id="GO:0009897">
    <property type="term" value="C:external side of plasma membrane"/>
    <property type="evidence" value="ECO:0007669"/>
    <property type="project" value="TreeGrafter"/>
</dbReference>
<feature type="non-terminal residue" evidence="7">
    <location>
        <position position="170"/>
    </location>
</feature>
<keyword evidence="3" id="KW-1015">Disulfide bond</keyword>
<protein>
    <submittedName>
        <fullName evidence="7">Fibronectin type III domain protein</fullName>
    </submittedName>
</protein>
<sequence length="170" mass="19046">PNTENLDVMTAKASAPLPPQDLVVAQEGTDFFMVSWLPPYPPYGPHDAYKIRYQLLGTDRWEEKQHGVNDEELQCPSESPRFCYNVTGLEPGNQYKVQVATRIEGGSYGPWSSLVIANTLQILPDTPRAIHLIEKTDHSLHIKWVPPIDPKGHITQYKVSIASLDDPNEG</sequence>
<proteinExistence type="predicted"/>
<feature type="non-terminal residue" evidence="7">
    <location>
        <position position="1"/>
    </location>
</feature>
<evidence type="ECO:0000259" key="6">
    <source>
        <dbReference type="PROSITE" id="PS50853"/>
    </source>
</evidence>
<dbReference type="SMART" id="SM00060">
    <property type="entry name" value="FN3"/>
    <property type="match status" value="2"/>
</dbReference>
<keyword evidence="8" id="KW-1185">Reference proteome</keyword>
<dbReference type="InterPro" id="IPR050379">
    <property type="entry name" value="Type-I_Cytokine_Rcpt"/>
</dbReference>
<dbReference type="PANTHER" id="PTHR23036:SF195">
    <property type="entry name" value="FIBRONECTIN TYPE-III DOMAIN-CONTAINING PROTEIN"/>
    <property type="match status" value="1"/>
</dbReference>
<accession>A0A2G9T5L8</accession>
<keyword evidence="5" id="KW-0325">Glycoprotein</keyword>
<dbReference type="EMBL" id="KZ416483">
    <property type="protein sequence ID" value="PIO53243.1"/>
    <property type="molecule type" value="Genomic_DNA"/>
</dbReference>
<name>A0A2G9T5L8_TELCI</name>
<organism evidence="7 8">
    <name type="scientific">Teladorsagia circumcincta</name>
    <name type="common">Brown stomach worm</name>
    <name type="synonym">Ostertagia circumcincta</name>
    <dbReference type="NCBI Taxonomy" id="45464"/>
    <lineage>
        <taxon>Eukaryota</taxon>
        <taxon>Metazoa</taxon>
        <taxon>Ecdysozoa</taxon>
        <taxon>Nematoda</taxon>
        <taxon>Chromadorea</taxon>
        <taxon>Rhabditida</taxon>
        <taxon>Rhabditina</taxon>
        <taxon>Rhabditomorpha</taxon>
        <taxon>Strongyloidea</taxon>
        <taxon>Trichostrongylidae</taxon>
        <taxon>Teladorsagia</taxon>
    </lineage>
</organism>
<evidence type="ECO:0000313" key="7">
    <source>
        <dbReference type="EMBL" id="PIO53243.1"/>
    </source>
</evidence>
<dbReference type="AlphaFoldDB" id="A0A2G9T5L8"/>
<dbReference type="CDD" id="cd00063">
    <property type="entry name" value="FN3"/>
    <property type="match status" value="2"/>
</dbReference>
<dbReference type="InterPro" id="IPR036116">
    <property type="entry name" value="FN3_sf"/>
</dbReference>
<dbReference type="Proteomes" id="UP000230423">
    <property type="component" value="Unassembled WGS sequence"/>
</dbReference>
<evidence type="ECO:0000256" key="1">
    <source>
        <dbReference type="ARBA" id="ARBA00022729"/>
    </source>
</evidence>
<dbReference type="PANTHER" id="PTHR23036">
    <property type="entry name" value="CYTOKINE RECEPTOR"/>
    <property type="match status" value="1"/>
</dbReference>
<dbReference type="SUPFAM" id="SSF49265">
    <property type="entry name" value="Fibronectin type III"/>
    <property type="match status" value="1"/>
</dbReference>
<evidence type="ECO:0000256" key="4">
    <source>
        <dbReference type="ARBA" id="ARBA00023170"/>
    </source>
</evidence>
<dbReference type="PROSITE" id="PS50853">
    <property type="entry name" value="FN3"/>
    <property type="match status" value="2"/>
</dbReference>
<evidence type="ECO:0000256" key="2">
    <source>
        <dbReference type="ARBA" id="ARBA00022737"/>
    </source>
</evidence>
<keyword evidence="1" id="KW-0732">Signal</keyword>
<feature type="domain" description="Fibronectin type-III" evidence="6">
    <location>
        <begin position="126"/>
        <end position="170"/>
    </location>
</feature>
<dbReference type="Pfam" id="PF00041">
    <property type="entry name" value="fn3"/>
    <property type="match status" value="2"/>
</dbReference>
<evidence type="ECO:0000256" key="3">
    <source>
        <dbReference type="ARBA" id="ARBA00023157"/>
    </source>
</evidence>
<reference evidence="7 8" key="1">
    <citation type="submission" date="2015-09" db="EMBL/GenBank/DDBJ databases">
        <title>Draft genome of the parasitic nematode Teladorsagia circumcincta isolate WARC Sus (inbred).</title>
        <authorList>
            <person name="Mitreva M."/>
        </authorList>
    </citation>
    <scope>NUCLEOTIDE SEQUENCE [LARGE SCALE GENOMIC DNA]</scope>
    <source>
        <strain evidence="7 8">S</strain>
    </source>
</reference>
<dbReference type="GO" id="GO:0043235">
    <property type="term" value="C:receptor complex"/>
    <property type="evidence" value="ECO:0007669"/>
    <property type="project" value="TreeGrafter"/>
</dbReference>
<dbReference type="OrthoDB" id="5969272at2759"/>
<dbReference type="FunFam" id="2.60.40.10:FF:001900">
    <property type="entry name" value="Myotactin form B"/>
    <property type="match status" value="1"/>
</dbReference>
<evidence type="ECO:0000256" key="5">
    <source>
        <dbReference type="ARBA" id="ARBA00023180"/>
    </source>
</evidence>
<keyword evidence="4" id="KW-0675">Receptor</keyword>
<feature type="domain" description="Fibronectin type-III" evidence="6">
    <location>
        <begin position="18"/>
        <end position="122"/>
    </location>
</feature>
<dbReference type="InterPro" id="IPR003961">
    <property type="entry name" value="FN3_dom"/>
</dbReference>